<dbReference type="Proteomes" id="UP000614424">
    <property type="component" value="Unassembled WGS sequence"/>
</dbReference>
<protein>
    <submittedName>
        <fullName evidence="2">Class I adenylate cyclase</fullName>
    </submittedName>
</protein>
<comment type="caution">
    <text evidence="2">The sequence shown here is derived from an EMBL/GenBank/DDBJ whole genome shotgun (WGS) entry which is preliminary data.</text>
</comment>
<proteinExistence type="predicted"/>
<dbReference type="AlphaFoldDB" id="A0A8J6TG48"/>
<dbReference type="GO" id="GO:0006171">
    <property type="term" value="P:cAMP biosynthetic process"/>
    <property type="evidence" value="ECO:0007669"/>
    <property type="project" value="InterPro"/>
</dbReference>
<feature type="domain" description="Adenylate cyclase class-I N-terminal" evidence="1">
    <location>
        <begin position="5"/>
        <end position="204"/>
    </location>
</feature>
<dbReference type="PANTHER" id="PTHR38760">
    <property type="entry name" value="ADENYLATE CYCLASE"/>
    <property type="match status" value="1"/>
</dbReference>
<dbReference type="Pfam" id="PF01295">
    <property type="entry name" value="Adenylate_cycl"/>
    <property type="match status" value="1"/>
</dbReference>
<evidence type="ECO:0000313" key="2">
    <source>
        <dbReference type="EMBL" id="MBC8318263.1"/>
    </source>
</evidence>
<reference evidence="2 3" key="1">
    <citation type="submission" date="2020-08" db="EMBL/GenBank/DDBJ databases">
        <title>Bridging the membrane lipid divide: bacteria of the FCB group superphylum have the potential to synthesize archaeal ether lipids.</title>
        <authorList>
            <person name="Villanueva L."/>
            <person name="Von Meijenfeldt F.A.B."/>
            <person name="Westbye A.B."/>
            <person name="Yadav S."/>
            <person name="Hopmans E.C."/>
            <person name="Dutilh B.E."/>
            <person name="Sinninghe Damste J.S."/>
        </authorList>
    </citation>
    <scope>NUCLEOTIDE SEQUENCE [LARGE SCALE GENOMIC DNA]</scope>
    <source>
        <strain evidence="2">NIOZ-UU47</strain>
    </source>
</reference>
<accession>A0A8J6TG48</accession>
<organism evidence="2 3">
    <name type="scientific">Candidatus Desulfobia pelagia</name>
    <dbReference type="NCBI Taxonomy" id="2841692"/>
    <lineage>
        <taxon>Bacteria</taxon>
        <taxon>Pseudomonadati</taxon>
        <taxon>Thermodesulfobacteriota</taxon>
        <taxon>Desulfobulbia</taxon>
        <taxon>Desulfobulbales</taxon>
        <taxon>Desulfobulbaceae</taxon>
        <taxon>Candidatus Desulfobia</taxon>
    </lineage>
</organism>
<dbReference type="EMBL" id="JACNJZ010000141">
    <property type="protein sequence ID" value="MBC8318263.1"/>
    <property type="molecule type" value="Genomic_DNA"/>
</dbReference>
<gene>
    <name evidence="2" type="ORF">H8E41_10185</name>
</gene>
<dbReference type="InterPro" id="IPR000274">
    <property type="entry name" value="Adenylate_cyclase_1"/>
</dbReference>
<sequence length="650" mass="75756">MNEKIKRYQLYNRSRKIRAIRFQPETATILFRVIPYLLHCNYPDLPGFIDHPKCPYGIQRFSPDKTFDPDLFSRYFPNSTARNHKTTTPYSSSPCIHSLKTIGSIGTIAQSAKSDCDYWVSIRRQEIGEEGLTHLLEKCRLIEQWAIEHGIEVYFFLMDIDQTRKNDFESAVGDESAGSALKLLLKDELFRSHILVAGKMLLWWLIPSGLTEEEYQKYVEDLIYKKHLNPENFVDLGYIADIPKSEIFGACLWQMNKALDSPFKSLIKFAYLEILMQHNTKSVPLFSNKIQALVTFPEYLSKEEKNLSPAAVDPYLLLARKIVDFYRKDISKTENRSEENLIRECLFLKAMEGMKTVKDDQHMKVTLQLMKRWNLLPANYKSLATLHTWQFKKQQETGKRVHAFLLATYTRLREQQSLFAEVDNTITQRDLSILGKKLFSFYENKPGKIPYLHSLSRYDIGQQELTFYFSKQRGGDIYAVYQGRPGGEDIRNEKAILIHQEKDLVQLAVWLVINGILQKKTQLHMVEHSFVTTLDDLQKLTDKLLSTFPLISFSRISAEEILSNEKTIQALAIINLHKDQVKGSKELRTDIITQNNCGEYFIQTCTTLVQLKNAMRMLLTKYYVSRWNNNLDFFIPPQPEQHYLQNMLEK</sequence>
<evidence type="ECO:0000259" key="1">
    <source>
        <dbReference type="Pfam" id="PF12633"/>
    </source>
</evidence>
<dbReference type="Pfam" id="PF12633">
    <property type="entry name" value="Adenyl_cycl_N"/>
    <property type="match status" value="1"/>
</dbReference>
<dbReference type="PANTHER" id="PTHR38760:SF1">
    <property type="entry name" value="ADENYLATE CYCLASE"/>
    <property type="match status" value="1"/>
</dbReference>
<dbReference type="GO" id="GO:0004016">
    <property type="term" value="F:adenylate cyclase activity"/>
    <property type="evidence" value="ECO:0007669"/>
    <property type="project" value="InterPro"/>
</dbReference>
<evidence type="ECO:0000313" key="3">
    <source>
        <dbReference type="Proteomes" id="UP000614424"/>
    </source>
</evidence>
<name>A0A8J6TG48_9BACT</name>
<dbReference type="InterPro" id="IPR024685">
    <property type="entry name" value="Adenylate_cyclase_1_N"/>
</dbReference>